<dbReference type="Proteomes" id="UP001176940">
    <property type="component" value="Unassembled WGS sequence"/>
</dbReference>
<sequence>MESRAVTACSLCRAPQHITADETDTGYISVIKMHFGTNLPTGRFGGRTAHAPAILQDGGAQGEDGRTDTGTLENMLAARKMLQANGFNEKVRRNLFGEVDHEQLKKDFETNMRDDLEKAKLKWNFDFKKQIPVKGKYEWVRVEDPFLKSTTQEIMEDPHQEITTQEVLEDPLQEAKTGEVQEDPLQETTTQEVLKDPLLENTTQESLEWSQQEVTTQGGDTTSYLVGCKRKQAAITDYYQVKRRCSPLPSPSQCDQ</sequence>
<keyword evidence="6" id="KW-1185">Reference proteome</keyword>
<dbReference type="PANTHER" id="PTHR46778:SF1">
    <property type="entry name" value="CYCLIN-DEPENDENT KINASE INHIBITOR 1"/>
    <property type="match status" value="1"/>
</dbReference>
<comment type="similarity">
    <text evidence="1">Belongs to the CDI family.</text>
</comment>
<comment type="caution">
    <text evidence="5">The sequence shown here is derived from an EMBL/GenBank/DDBJ whole genome shotgun (WGS) entry which is preliminary data.</text>
</comment>
<name>A0ABN9LWJ5_9NEOB</name>
<proteinExistence type="inferred from homology"/>
<evidence type="ECO:0000256" key="1">
    <source>
        <dbReference type="ARBA" id="ARBA00006726"/>
    </source>
</evidence>
<evidence type="ECO:0000313" key="6">
    <source>
        <dbReference type="Proteomes" id="UP001176940"/>
    </source>
</evidence>
<evidence type="ECO:0000256" key="2">
    <source>
        <dbReference type="ARBA" id="ARBA00023013"/>
    </source>
</evidence>
<dbReference type="InterPro" id="IPR029841">
    <property type="entry name" value="CDKN1A"/>
</dbReference>
<feature type="region of interest" description="Disordered" evidence="3">
    <location>
        <begin position="176"/>
        <end position="198"/>
    </location>
</feature>
<dbReference type="PANTHER" id="PTHR46778">
    <property type="entry name" value="CYCLIN-DEPENDENT KINASE INHIBITOR 1-RELATED"/>
    <property type="match status" value="1"/>
</dbReference>
<gene>
    <name evidence="5" type="ORF">RIMI_LOCUS13239283</name>
</gene>
<evidence type="ECO:0000256" key="3">
    <source>
        <dbReference type="SAM" id="MobiDB-lite"/>
    </source>
</evidence>
<dbReference type="InterPro" id="IPR003175">
    <property type="entry name" value="CDI_dom"/>
</dbReference>
<evidence type="ECO:0000259" key="4">
    <source>
        <dbReference type="Pfam" id="PF02234"/>
    </source>
</evidence>
<reference evidence="5" key="1">
    <citation type="submission" date="2023-07" db="EMBL/GenBank/DDBJ databases">
        <authorList>
            <person name="Stuckert A."/>
        </authorList>
    </citation>
    <scope>NUCLEOTIDE SEQUENCE</scope>
</reference>
<evidence type="ECO:0000313" key="5">
    <source>
        <dbReference type="EMBL" id="CAJ0950941.1"/>
    </source>
</evidence>
<protein>
    <recommendedName>
        <fullName evidence="4">Cyclin-dependent kinase inhibitor domain-containing protein</fullName>
    </recommendedName>
</protein>
<dbReference type="EMBL" id="CAUEEQ010032493">
    <property type="protein sequence ID" value="CAJ0950941.1"/>
    <property type="molecule type" value="Genomic_DNA"/>
</dbReference>
<keyword evidence="2" id="KW-0649">Protein kinase inhibitor</keyword>
<organism evidence="5 6">
    <name type="scientific">Ranitomeya imitator</name>
    <name type="common">mimic poison frog</name>
    <dbReference type="NCBI Taxonomy" id="111125"/>
    <lineage>
        <taxon>Eukaryota</taxon>
        <taxon>Metazoa</taxon>
        <taxon>Chordata</taxon>
        <taxon>Craniata</taxon>
        <taxon>Vertebrata</taxon>
        <taxon>Euteleostomi</taxon>
        <taxon>Amphibia</taxon>
        <taxon>Batrachia</taxon>
        <taxon>Anura</taxon>
        <taxon>Neobatrachia</taxon>
        <taxon>Hyloidea</taxon>
        <taxon>Dendrobatidae</taxon>
        <taxon>Dendrobatinae</taxon>
        <taxon>Ranitomeya</taxon>
    </lineage>
</organism>
<dbReference type="Pfam" id="PF02234">
    <property type="entry name" value="CDI"/>
    <property type="match status" value="1"/>
</dbReference>
<dbReference type="Gene3D" id="4.10.365.10">
    <property type="entry name" value="p27"/>
    <property type="match status" value="1"/>
</dbReference>
<accession>A0ABN9LWJ5</accession>
<dbReference type="InterPro" id="IPR044898">
    <property type="entry name" value="CDI_dom_sf"/>
</dbReference>
<feature type="domain" description="Cyclin-dependent kinase inhibitor" evidence="4">
    <location>
        <begin position="94"/>
        <end position="142"/>
    </location>
</feature>